<evidence type="ECO:0000313" key="11">
    <source>
        <dbReference type="Proteomes" id="UP001153076"/>
    </source>
</evidence>
<keyword evidence="3 9" id="KW-0812">Transmembrane</keyword>
<keyword evidence="6 9" id="KW-0472">Membrane</keyword>
<evidence type="ECO:0000256" key="5">
    <source>
        <dbReference type="ARBA" id="ARBA00022989"/>
    </source>
</evidence>
<feature type="region of interest" description="Disordered" evidence="8">
    <location>
        <begin position="261"/>
        <end position="283"/>
    </location>
</feature>
<keyword evidence="4" id="KW-0611">Plant defense</keyword>
<evidence type="ECO:0000256" key="3">
    <source>
        <dbReference type="ARBA" id="ARBA00022692"/>
    </source>
</evidence>
<reference evidence="10" key="1">
    <citation type="submission" date="2022-04" db="EMBL/GenBank/DDBJ databases">
        <title>Carnegiea gigantea Genome sequencing and assembly v2.</title>
        <authorList>
            <person name="Copetti D."/>
            <person name="Sanderson M.J."/>
            <person name="Burquez A."/>
            <person name="Wojciechowski M.F."/>
        </authorList>
    </citation>
    <scope>NUCLEOTIDE SEQUENCE</scope>
    <source>
        <strain evidence="10">SGP5-SGP5p</strain>
        <tissue evidence="10">Aerial part</tissue>
    </source>
</reference>
<gene>
    <name evidence="10" type="ORF">Cgig2_015675</name>
</gene>
<keyword evidence="11" id="KW-1185">Reference proteome</keyword>
<protein>
    <recommendedName>
        <fullName evidence="12">MLO-like protein</fullName>
    </recommendedName>
</protein>
<keyword evidence="7" id="KW-0568">Pathogenesis-related protein</keyword>
<dbReference type="EMBL" id="JAKOGI010001481">
    <property type="protein sequence ID" value="KAJ8425392.1"/>
    <property type="molecule type" value="Genomic_DNA"/>
</dbReference>
<evidence type="ECO:0000256" key="2">
    <source>
        <dbReference type="ARBA" id="ARBA00006574"/>
    </source>
</evidence>
<feature type="transmembrane region" description="Helical" evidence="9">
    <location>
        <begin position="12"/>
        <end position="32"/>
    </location>
</feature>
<dbReference type="GO" id="GO:0006952">
    <property type="term" value="P:defense response"/>
    <property type="evidence" value="ECO:0007669"/>
    <property type="project" value="UniProtKB-KW"/>
</dbReference>
<comment type="similarity">
    <text evidence="2">Belongs to the MLO family.</text>
</comment>
<evidence type="ECO:0000256" key="1">
    <source>
        <dbReference type="ARBA" id="ARBA00004141"/>
    </source>
</evidence>
<dbReference type="GO" id="GO:0016020">
    <property type="term" value="C:membrane"/>
    <property type="evidence" value="ECO:0007669"/>
    <property type="project" value="UniProtKB-SubCell"/>
</dbReference>
<comment type="caution">
    <text evidence="10">The sequence shown here is derived from an EMBL/GenBank/DDBJ whole genome shotgun (WGS) entry which is preliminary data.</text>
</comment>
<evidence type="ECO:0000256" key="7">
    <source>
        <dbReference type="ARBA" id="ARBA00023265"/>
    </source>
</evidence>
<sequence>MAEGEEGSTLEYTPTWVVAIVCTIIVIISLGVERSIHYTGKYLKKVDKKPLYQALEKIKEGVDGAELMIMGFISLLLTVFQSRIGRICVSEDLANKWLPCEKKKQDQNGNSVSHAITIPQQFHATRRHLLSGEGDPTYCQKQLAFFKQFYGSVTKSDYITMRFGFIMLHLKGNHKFNFHNYMVRAFESDFKKVVGIRLSYLFLARFHSIHAGAFCMTMNNAVKMGSSFNKAIFEDYIREGLVEWAHEAKRNRTTAAKRLFANGSGHPHCSSSHQKGTTPKEESTVVVDHNPTVNNIHRHDQDHSLVGEIQPEQIPLQDVIK</sequence>
<evidence type="ECO:0000256" key="4">
    <source>
        <dbReference type="ARBA" id="ARBA00022821"/>
    </source>
</evidence>
<evidence type="ECO:0008006" key="12">
    <source>
        <dbReference type="Google" id="ProtNLM"/>
    </source>
</evidence>
<dbReference type="Proteomes" id="UP001153076">
    <property type="component" value="Unassembled WGS sequence"/>
</dbReference>
<accession>A0A9Q1GPV9</accession>
<comment type="subcellular location">
    <subcellularLocation>
        <location evidence="1">Membrane</location>
        <topology evidence="1">Multi-pass membrane protein</topology>
    </subcellularLocation>
</comment>
<keyword evidence="5 9" id="KW-1133">Transmembrane helix</keyword>
<dbReference type="InterPro" id="IPR004326">
    <property type="entry name" value="Mlo"/>
</dbReference>
<proteinExistence type="inferred from homology"/>
<dbReference type="OrthoDB" id="1388414at2759"/>
<dbReference type="AlphaFoldDB" id="A0A9Q1GPV9"/>
<dbReference type="Pfam" id="PF03094">
    <property type="entry name" value="Mlo"/>
    <property type="match status" value="1"/>
</dbReference>
<evidence type="ECO:0000313" key="10">
    <source>
        <dbReference type="EMBL" id="KAJ8425392.1"/>
    </source>
</evidence>
<dbReference type="PANTHER" id="PTHR31942">
    <property type="entry name" value="MLO-LIKE PROTEIN 1"/>
    <property type="match status" value="1"/>
</dbReference>
<name>A0A9Q1GPV9_9CARY</name>
<dbReference type="PANTHER" id="PTHR31942:SF74">
    <property type="entry name" value="MLO-LIKE PROTEIN 15"/>
    <property type="match status" value="1"/>
</dbReference>
<evidence type="ECO:0000256" key="8">
    <source>
        <dbReference type="SAM" id="MobiDB-lite"/>
    </source>
</evidence>
<organism evidence="10 11">
    <name type="scientific">Carnegiea gigantea</name>
    <dbReference type="NCBI Taxonomy" id="171969"/>
    <lineage>
        <taxon>Eukaryota</taxon>
        <taxon>Viridiplantae</taxon>
        <taxon>Streptophyta</taxon>
        <taxon>Embryophyta</taxon>
        <taxon>Tracheophyta</taxon>
        <taxon>Spermatophyta</taxon>
        <taxon>Magnoliopsida</taxon>
        <taxon>eudicotyledons</taxon>
        <taxon>Gunneridae</taxon>
        <taxon>Pentapetalae</taxon>
        <taxon>Caryophyllales</taxon>
        <taxon>Cactineae</taxon>
        <taxon>Cactaceae</taxon>
        <taxon>Cactoideae</taxon>
        <taxon>Echinocereeae</taxon>
        <taxon>Carnegiea</taxon>
    </lineage>
</organism>
<evidence type="ECO:0000256" key="9">
    <source>
        <dbReference type="SAM" id="Phobius"/>
    </source>
</evidence>
<evidence type="ECO:0000256" key="6">
    <source>
        <dbReference type="ARBA" id="ARBA00023136"/>
    </source>
</evidence>